<gene>
    <name evidence="2" type="ORF">FC26_GL001338</name>
</gene>
<evidence type="ECO:0000313" key="3">
    <source>
        <dbReference type="Proteomes" id="UP000051733"/>
    </source>
</evidence>
<evidence type="ECO:0000313" key="2">
    <source>
        <dbReference type="EMBL" id="KRM61771.1"/>
    </source>
</evidence>
<protein>
    <recommendedName>
        <fullName evidence="1">N-acetyltransferase domain-containing protein</fullName>
    </recommendedName>
</protein>
<dbReference type="PROSITE" id="PS51186">
    <property type="entry name" value="GNAT"/>
    <property type="match status" value="1"/>
</dbReference>
<organism evidence="2 3">
    <name type="scientific">Paucilactobacillus vaccinostercus DSM 20634</name>
    <dbReference type="NCBI Taxonomy" id="1423813"/>
    <lineage>
        <taxon>Bacteria</taxon>
        <taxon>Bacillati</taxon>
        <taxon>Bacillota</taxon>
        <taxon>Bacilli</taxon>
        <taxon>Lactobacillales</taxon>
        <taxon>Lactobacillaceae</taxon>
        <taxon>Paucilactobacillus</taxon>
    </lineage>
</organism>
<proteinExistence type="predicted"/>
<dbReference type="EMBL" id="AYYY01000021">
    <property type="protein sequence ID" value="KRM61771.1"/>
    <property type="molecule type" value="Genomic_DNA"/>
</dbReference>
<dbReference type="AlphaFoldDB" id="A0A0R2AC18"/>
<dbReference type="Gene3D" id="3.40.630.30">
    <property type="match status" value="1"/>
</dbReference>
<accession>A0A0R2AC18</accession>
<feature type="domain" description="N-acetyltransferase" evidence="1">
    <location>
        <begin position="1"/>
        <end position="149"/>
    </location>
</feature>
<keyword evidence="3" id="KW-1185">Reference proteome</keyword>
<dbReference type="SUPFAM" id="SSF55729">
    <property type="entry name" value="Acyl-CoA N-acyltransferases (Nat)"/>
    <property type="match status" value="1"/>
</dbReference>
<dbReference type="GO" id="GO:0016747">
    <property type="term" value="F:acyltransferase activity, transferring groups other than amino-acyl groups"/>
    <property type="evidence" value="ECO:0007669"/>
    <property type="project" value="InterPro"/>
</dbReference>
<evidence type="ECO:0000259" key="1">
    <source>
        <dbReference type="PROSITE" id="PS51186"/>
    </source>
</evidence>
<dbReference type="InterPro" id="IPR016181">
    <property type="entry name" value="Acyl_CoA_acyltransferase"/>
</dbReference>
<name>A0A0R2AC18_9LACO</name>
<comment type="caution">
    <text evidence="2">The sequence shown here is derived from an EMBL/GenBank/DDBJ whole genome shotgun (WGS) entry which is preliminary data.</text>
</comment>
<sequence length="153" mass="17601">MEITVMHQFDSKWEMFAEKIHNSSPIVGEHLAHLMHNHAFLDWERVIVISDRDQVVGFCALLKNDVFKATPLSPFVSSIFVNESYRGYGIGLTLELVRQAEGAAAQAGFDTTYIATEKNGLYEQMNYQQVNHRSDRFGHDRRILMKSISYFNN</sequence>
<dbReference type="Proteomes" id="UP000051733">
    <property type="component" value="Unassembled WGS sequence"/>
</dbReference>
<dbReference type="CDD" id="cd04301">
    <property type="entry name" value="NAT_SF"/>
    <property type="match status" value="1"/>
</dbReference>
<dbReference type="InterPro" id="IPR000182">
    <property type="entry name" value="GNAT_dom"/>
</dbReference>
<dbReference type="OrthoDB" id="9789053at2"/>
<dbReference type="RefSeq" id="WP_057778336.1">
    <property type="nucleotide sequence ID" value="NZ_AYYY01000021.1"/>
</dbReference>
<reference evidence="2 3" key="1">
    <citation type="journal article" date="2015" name="Genome Announc.">
        <title>Expanding the biotechnology potential of lactobacilli through comparative genomics of 213 strains and associated genera.</title>
        <authorList>
            <person name="Sun Z."/>
            <person name="Harris H.M."/>
            <person name="McCann A."/>
            <person name="Guo C."/>
            <person name="Argimon S."/>
            <person name="Zhang W."/>
            <person name="Yang X."/>
            <person name="Jeffery I.B."/>
            <person name="Cooney J.C."/>
            <person name="Kagawa T.F."/>
            <person name="Liu W."/>
            <person name="Song Y."/>
            <person name="Salvetti E."/>
            <person name="Wrobel A."/>
            <person name="Rasinkangas P."/>
            <person name="Parkhill J."/>
            <person name="Rea M.C."/>
            <person name="O'Sullivan O."/>
            <person name="Ritari J."/>
            <person name="Douillard F.P."/>
            <person name="Paul Ross R."/>
            <person name="Yang R."/>
            <person name="Briner A.E."/>
            <person name="Felis G.E."/>
            <person name="de Vos W.M."/>
            <person name="Barrangou R."/>
            <person name="Klaenhammer T.R."/>
            <person name="Caufield P.W."/>
            <person name="Cui Y."/>
            <person name="Zhang H."/>
            <person name="O'Toole P.W."/>
        </authorList>
    </citation>
    <scope>NUCLEOTIDE SEQUENCE [LARGE SCALE GENOMIC DNA]</scope>
    <source>
        <strain evidence="2 3">DSM 20634</strain>
    </source>
</reference>
<dbReference type="Pfam" id="PF13508">
    <property type="entry name" value="Acetyltransf_7"/>
    <property type="match status" value="1"/>
</dbReference>
<dbReference type="PATRIC" id="fig|1423813.3.peg.1362"/>